<evidence type="ECO:0000313" key="2">
    <source>
        <dbReference type="EMBL" id="TWI52776.1"/>
    </source>
</evidence>
<keyword evidence="1" id="KW-0812">Transmembrane</keyword>
<dbReference type="AlphaFoldDB" id="A0A562Q9S8"/>
<protein>
    <submittedName>
        <fullName evidence="2">Uncharacterized protein</fullName>
    </submittedName>
</protein>
<dbReference type="EMBL" id="VLKY01000010">
    <property type="protein sequence ID" value="TWI52776.1"/>
    <property type="molecule type" value="Genomic_DNA"/>
</dbReference>
<keyword evidence="1" id="KW-1133">Transmembrane helix</keyword>
<comment type="caution">
    <text evidence="2">The sequence shown here is derived from an EMBL/GenBank/DDBJ whole genome shotgun (WGS) entry which is preliminary data.</text>
</comment>
<reference evidence="2 3" key="1">
    <citation type="journal article" date="2015" name="Stand. Genomic Sci.">
        <title>Genomic Encyclopedia of Bacterial and Archaeal Type Strains, Phase III: the genomes of soil and plant-associated and newly described type strains.</title>
        <authorList>
            <person name="Whitman W.B."/>
            <person name="Woyke T."/>
            <person name="Klenk H.P."/>
            <person name="Zhou Y."/>
            <person name="Lilburn T.G."/>
            <person name="Beck B.J."/>
            <person name="De Vos P."/>
            <person name="Vandamme P."/>
            <person name="Eisen J.A."/>
            <person name="Garrity G."/>
            <person name="Hugenholtz P."/>
            <person name="Kyrpides N.C."/>
        </authorList>
    </citation>
    <scope>NUCLEOTIDE SEQUENCE [LARGE SCALE GENOMIC DNA]</scope>
    <source>
        <strain evidence="2 3">CGMCC 1.6858</strain>
    </source>
</reference>
<organism evidence="2 3">
    <name type="scientific">Pseudomonas duriflava</name>
    <dbReference type="NCBI Taxonomy" id="459528"/>
    <lineage>
        <taxon>Bacteria</taxon>
        <taxon>Pseudomonadati</taxon>
        <taxon>Pseudomonadota</taxon>
        <taxon>Gammaproteobacteria</taxon>
        <taxon>Pseudomonadales</taxon>
        <taxon>Pseudomonadaceae</taxon>
        <taxon>Pseudomonas</taxon>
    </lineage>
</organism>
<proteinExistence type="predicted"/>
<dbReference type="RefSeq" id="WP_145143550.1">
    <property type="nucleotide sequence ID" value="NZ_VLKY01000010.1"/>
</dbReference>
<keyword evidence="3" id="KW-1185">Reference proteome</keyword>
<evidence type="ECO:0000256" key="1">
    <source>
        <dbReference type="SAM" id="Phobius"/>
    </source>
</evidence>
<sequence>MLFRLFAMPLVLFIVGQGSAWFLLGWASKAEKTVLLDLAIATRLVGILLVMMSLIIGGGWLLSRLYKLHLWRAGRLKDGCFYCNGLLSHHDDDEGFYSKCLMCNTRQR</sequence>
<dbReference type="OrthoDB" id="6902882at2"/>
<evidence type="ECO:0000313" key="3">
    <source>
        <dbReference type="Proteomes" id="UP000316905"/>
    </source>
</evidence>
<accession>A0A562Q9S8</accession>
<dbReference type="Proteomes" id="UP000316905">
    <property type="component" value="Unassembled WGS sequence"/>
</dbReference>
<gene>
    <name evidence="2" type="ORF">IQ22_03152</name>
</gene>
<feature type="transmembrane region" description="Helical" evidence="1">
    <location>
        <begin position="40"/>
        <end position="62"/>
    </location>
</feature>
<name>A0A562Q9S8_9PSED</name>
<keyword evidence="1" id="KW-0472">Membrane</keyword>